<reference evidence="1 2" key="1">
    <citation type="submission" date="2023-09" db="EMBL/GenBank/DDBJ databases">
        <title>Microbacterium fusihabitans sp. nov., Microbacterium phycihabitans sp. nov., and Microbacterium cervinum sp. nov., isolated from dried seaweeds of beach.</title>
        <authorList>
            <person name="Lee S.D."/>
        </authorList>
    </citation>
    <scope>NUCLEOTIDE SEQUENCE [LARGE SCALE GENOMIC DNA]</scope>
    <source>
        <strain evidence="1 2">KSW2-21</strain>
    </source>
</reference>
<keyword evidence="2" id="KW-1185">Reference proteome</keyword>
<organism evidence="1 2">
    <name type="scientific">Microbacterium algihabitans</name>
    <dbReference type="NCBI Taxonomy" id="3075992"/>
    <lineage>
        <taxon>Bacteria</taxon>
        <taxon>Bacillati</taxon>
        <taxon>Actinomycetota</taxon>
        <taxon>Actinomycetes</taxon>
        <taxon>Micrococcales</taxon>
        <taxon>Microbacteriaceae</taxon>
        <taxon>Microbacterium</taxon>
    </lineage>
</organism>
<sequence>MIALAAVFCAVIVWALASVAVGVGVGRMITRAESESVISVAGAPHELVPSGRL</sequence>
<accession>A0ABU3RS89</accession>
<gene>
    <name evidence="1" type="ORF">RWH43_02830</name>
</gene>
<comment type="caution">
    <text evidence="1">The sequence shown here is derived from an EMBL/GenBank/DDBJ whole genome shotgun (WGS) entry which is preliminary data.</text>
</comment>
<name>A0ABU3RS89_9MICO</name>
<dbReference type="Proteomes" id="UP001256673">
    <property type="component" value="Unassembled WGS sequence"/>
</dbReference>
<protein>
    <submittedName>
        <fullName evidence="1">Uncharacterized protein</fullName>
    </submittedName>
</protein>
<proteinExistence type="predicted"/>
<dbReference type="RefSeq" id="WP_316000624.1">
    <property type="nucleotide sequence ID" value="NZ_JAWDIU010000001.1"/>
</dbReference>
<evidence type="ECO:0000313" key="1">
    <source>
        <dbReference type="EMBL" id="MDU0325684.1"/>
    </source>
</evidence>
<evidence type="ECO:0000313" key="2">
    <source>
        <dbReference type="Proteomes" id="UP001256673"/>
    </source>
</evidence>
<dbReference type="EMBL" id="JAWDIU010000001">
    <property type="protein sequence ID" value="MDU0325684.1"/>
    <property type="molecule type" value="Genomic_DNA"/>
</dbReference>